<organism evidence="11 12">
    <name type="scientific">Exocentrus adspersus</name>
    <dbReference type="NCBI Taxonomy" id="1586481"/>
    <lineage>
        <taxon>Eukaryota</taxon>
        <taxon>Metazoa</taxon>
        <taxon>Ecdysozoa</taxon>
        <taxon>Arthropoda</taxon>
        <taxon>Hexapoda</taxon>
        <taxon>Insecta</taxon>
        <taxon>Pterygota</taxon>
        <taxon>Neoptera</taxon>
        <taxon>Endopterygota</taxon>
        <taxon>Coleoptera</taxon>
        <taxon>Polyphaga</taxon>
        <taxon>Cucujiformia</taxon>
        <taxon>Chrysomeloidea</taxon>
        <taxon>Cerambycidae</taxon>
        <taxon>Lamiinae</taxon>
        <taxon>Acanthocinini</taxon>
        <taxon>Exocentrus</taxon>
    </lineage>
</organism>
<dbReference type="GO" id="GO:0016485">
    <property type="term" value="P:protein processing"/>
    <property type="evidence" value="ECO:0007669"/>
    <property type="project" value="TreeGrafter"/>
</dbReference>
<evidence type="ECO:0000256" key="7">
    <source>
        <dbReference type="ARBA" id="ARBA00022833"/>
    </source>
</evidence>
<evidence type="ECO:0000256" key="5">
    <source>
        <dbReference type="ARBA" id="ARBA00022723"/>
    </source>
</evidence>
<dbReference type="GO" id="GO:0004222">
    <property type="term" value="F:metalloendopeptidase activity"/>
    <property type="evidence" value="ECO:0007669"/>
    <property type="project" value="InterPro"/>
</dbReference>
<dbReference type="GO" id="GO:0046872">
    <property type="term" value="F:metal ion binding"/>
    <property type="evidence" value="ECO:0007669"/>
    <property type="project" value="UniProtKB-KW"/>
</dbReference>
<keyword evidence="12" id="KW-1185">Reference proteome</keyword>
<dbReference type="SUPFAM" id="SSF55486">
    <property type="entry name" value="Metalloproteases ('zincins'), catalytic domain"/>
    <property type="match status" value="1"/>
</dbReference>
<dbReference type="CDD" id="cd08662">
    <property type="entry name" value="M13"/>
    <property type="match status" value="1"/>
</dbReference>
<dbReference type="Proteomes" id="UP001159042">
    <property type="component" value="Unassembled WGS sequence"/>
</dbReference>
<keyword evidence="8" id="KW-0482">Metalloprotease</keyword>
<keyword evidence="5" id="KW-0479">Metal-binding</keyword>
<evidence type="ECO:0000256" key="3">
    <source>
        <dbReference type="ARBA" id="ARBA00007357"/>
    </source>
</evidence>
<dbReference type="InterPro" id="IPR018497">
    <property type="entry name" value="Peptidase_M13_C"/>
</dbReference>
<reference evidence="11 12" key="1">
    <citation type="journal article" date="2023" name="Insect Mol. Biol.">
        <title>Genome sequencing provides insights into the evolution of gene families encoding plant cell wall-degrading enzymes in longhorned beetles.</title>
        <authorList>
            <person name="Shin N.R."/>
            <person name="Okamura Y."/>
            <person name="Kirsch R."/>
            <person name="Pauchet Y."/>
        </authorList>
    </citation>
    <scope>NUCLEOTIDE SEQUENCE [LARGE SCALE GENOMIC DNA]</scope>
    <source>
        <strain evidence="11">EAD_L_NR</strain>
    </source>
</reference>
<dbReference type="InterPro" id="IPR042089">
    <property type="entry name" value="Peptidase_M13_dom_2"/>
</dbReference>
<feature type="domain" description="Peptidase M13 N-terminal" evidence="10">
    <location>
        <begin position="67"/>
        <end position="446"/>
    </location>
</feature>
<dbReference type="AlphaFoldDB" id="A0AAV8WCV1"/>
<dbReference type="EMBL" id="JANEYG010000003">
    <property type="protein sequence ID" value="KAJ8924081.1"/>
    <property type="molecule type" value="Genomic_DNA"/>
</dbReference>
<evidence type="ECO:0000313" key="12">
    <source>
        <dbReference type="Proteomes" id="UP001159042"/>
    </source>
</evidence>
<keyword evidence="7" id="KW-0862">Zinc</keyword>
<gene>
    <name evidence="11" type="ORF">NQ315_006862</name>
</gene>
<dbReference type="InterPro" id="IPR008753">
    <property type="entry name" value="Peptidase_M13_N"/>
</dbReference>
<keyword evidence="6" id="KW-0378">Hydrolase</keyword>
<comment type="caution">
    <text evidence="11">The sequence shown here is derived from an EMBL/GenBank/DDBJ whole genome shotgun (WGS) entry which is preliminary data.</text>
</comment>
<proteinExistence type="inferred from homology"/>
<dbReference type="GO" id="GO:0005886">
    <property type="term" value="C:plasma membrane"/>
    <property type="evidence" value="ECO:0007669"/>
    <property type="project" value="UniProtKB-SubCell"/>
</dbReference>
<dbReference type="PANTHER" id="PTHR11733">
    <property type="entry name" value="ZINC METALLOPROTEASE FAMILY M13 NEPRILYSIN-RELATED"/>
    <property type="match status" value="1"/>
</dbReference>
<evidence type="ECO:0000256" key="4">
    <source>
        <dbReference type="ARBA" id="ARBA00022670"/>
    </source>
</evidence>
<feature type="domain" description="Peptidase M13 C-terminal" evidence="9">
    <location>
        <begin position="511"/>
        <end position="706"/>
    </location>
</feature>
<evidence type="ECO:0000256" key="6">
    <source>
        <dbReference type="ARBA" id="ARBA00022801"/>
    </source>
</evidence>
<comment type="subcellular location">
    <subcellularLocation>
        <location evidence="2">Cell membrane</location>
        <topology evidence="2">Single-pass type II membrane protein</topology>
    </subcellularLocation>
</comment>
<dbReference type="PRINTS" id="PR00786">
    <property type="entry name" value="NEPRILYSIN"/>
</dbReference>
<dbReference type="InterPro" id="IPR000718">
    <property type="entry name" value="Peptidase_M13"/>
</dbReference>
<dbReference type="Gene3D" id="1.10.1380.10">
    <property type="entry name" value="Neutral endopeptidase , domain2"/>
    <property type="match status" value="1"/>
</dbReference>
<sequence length="708" mass="82502">MGWRNWLKKYTKFERGLILTVAALSAVVLVLFIVVLSSAHGQQTCDSPECVRAATHILETVDPSINPCDDFYQFACGTFLKHAFALGQPTTLHNFRTIMKNQLKEIVVEKTNRQNVSRAVQMQKKFYRGCINETAVEEDNDTTLVKLLDEVTGGWPVVKSYSWPERDFEWTKATVQARKLGLFYQFFVRVEVYFGNDSTGRIWIRPPFEKDISSSYWHKENLDHMIQIAADLGSQSVGKSTDLRRTLDFTEQLIMIVQKHYSKSEENEPIEGYKNVTVGKLEHAFIKIHWLDFLRNITNVALTDNDEVIFDANEYFKDLYFLLMKTAKKIQANYIAWSIVSTNSHYTTKKIRDEFANMRKVVNDTDLTLSRTDLCYKKSTELFKNVAEGEYIRRHTPASKRKYIKELIHNVKTELQLVLEDLNWMDEETKTLAVLHLKNITEEVGWTELVYDAKKFERFFGYNQLKMTSDKLVDMARLAVINAVNQYYRQLRQTNREEEEEYVNTPKLDVNAFYLKYFDKLILPTPILQGHVFNERRPHYMNYGALGSIIGHEFMHGIIESDSDETWWSNRTTKTFKKISQCIIDEHDTYLGMSDLSANATVFEENVADFSGVNLAYTAYRKWSREHGLEDKLPGIQYTPNQLFWIMTSTYLCHESKPSEKDKRKEAMHATPSYRVIGRLQHSPHFAKDFDCPEGSPMNPRNKCRIFA</sequence>
<dbReference type="Pfam" id="PF05649">
    <property type="entry name" value="Peptidase_M13_N"/>
    <property type="match status" value="1"/>
</dbReference>
<comment type="cofactor">
    <cofactor evidence="1">
        <name>Zn(2+)</name>
        <dbReference type="ChEBI" id="CHEBI:29105"/>
    </cofactor>
</comment>
<evidence type="ECO:0000259" key="9">
    <source>
        <dbReference type="Pfam" id="PF01431"/>
    </source>
</evidence>
<evidence type="ECO:0000256" key="8">
    <source>
        <dbReference type="ARBA" id="ARBA00023049"/>
    </source>
</evidence>
<accession>A0AAV8WCV1</accession>
<evidence type="ECO:0000313" key="11">
    <source>
        <dbReference type="EMBL" id="KAJ8924081.1"/>
    </source>
</evidence>
<evidence type="ECO:0000259" key="10">
    <source>
        <dbReference type="Pfam" id="PF05649"/>
    </source>
</evidence>
<dbReference type="PROSITE" id="PS51885">
    <property type="entry name" value="NEPRILYSIN"/>
    <property type="match status" value="1"/>
</dbReference>
<dbReference type="Pfam" id="PF01431">
    <property type="entry name" value="Peptidase_M13"/>
    <property type="match status" value="1"/>
</dbReference>
<protein>
    <submittedName>
        <fullName evidence="11">Uncharacterized protein</fullName>
    </submittedName>
</protein>
<dbReference type="Gene3D" id="3.40.390.10">
    <property type="entry name" value="Collagenase (Catalytic Domain)"/>
    <property type="match status" value="1"/>
</dbReference>
<keyword evidence="4" id="KW-0645">Protease</keyword>
<evidence type="ECO:0000256" key="2">
    <source>
        <dbReference type="ARBA" id="ARBA00004401"/>
    </source>
</evidence>
<dbReference type="PANTHER" id="PTHR11733:SF133">
    <property type="entry name" value="PHOSPHATE-REGULATING NEUTRAL ENDOPEPTIDASE PHEX"/>
    <property type="match status" value="1"/>
</dbReference>
<dbReference type="InterPro" id="IPR024079">
    <property type="entry name" value="MetalloPept_cat_dom_sf"/>
</dbReference>
<comment type="similarity">
    <text evidence="3">Belongs to the peptidase M13 family.</text>
</comment>
<evidence type="ECO:0000256" key="1">
    <source>
        <dbReference type="ARBA" id="ARBA00001947"/>
    </source>
</evidence>
<name>A0AAV8WCV1_9CUCU</name>